<evidence type="ECO:0000256" key="1">
    <source>
        <dbReference type="ARBA" id="ARBA00022649"/>
    </source>
</evidence>
<name>A0ABV6DS35_9BACL</name>
<gene>
    <name evidence="5" type="ORF">ACFFK0_23540</name>
</gene>
<evidence type="ECO:0000313" key="6">
    <source>
        <dbReference type="Proteomes" id="UP001589776"/>
    </source>
</evidence>
<dbReference type="Proteomes" id="UP001589776">
    <property type="component" value="Unassembled WGS sequence"/>
</dbReference>
<dbReference type="RefSeq" id="WP_377472821.1">
    <property type="nucleotide sequence ID" value="NZ_JBHLWN010000091.1"/>
</dbReference>
<proteinExistence type="inferred from homology"/>
<comment type="similarity">
    <text evidence="4">Belongs to the HepT RNase toxin family.</text>
</comment>
<reference evidence="5 6" key="1">
    <citation type="submission" date="2024-09" db="EMBL/GenBank/DDBJ databases">
        <authorList>
            <person name="Sun Q."/>
            <person name="Mori K."/>
        </authorList>
    </citation>
    <scope>NUCLEOTIDE SEQUENCE [LARGE SCALE GENOMIC DNA]</scope>
    <source>
        <strain evidence="5 6">CCM 7759</strain>
    </source>
</reference>
<sequence>MYFINREQIDSRFAYMGKLAAASAELARQWKEDDAILAMAQERALHLAIECVTDIGSLLIDAFILRDASSYEDIIDILRGEGAFKQETAGLLLELVKLRRPLVQDYVSLELGGLHELTKRLPALLPDVVSELKTFMDKELGG</sequence>
<comment type="caution">
    <text evidence="5">The sequence shown here is derived from an EMBL/GenBank/DDBJ whole genome shotgun (WGS) entry which is preliminary data.</text>
</comment>
<evidence type="ECO:0000256" key="4">
    <source>
        <dbReference type="ARBA" id="ARBA00024207"/>
    </source>
</evidence>
<keyword evidence="2" id="KW-0540">Nuclease</keyword>
<dbReference type="EMBL" id="JBHLWN010000091">
    <property type="protein sequence ID" value="MFC0215373.1"/>
    <property type="molecule type" value="Genomic_DNA"/>
</dbReference>
<protein>
    <submittedName>
        <fullName evidence="5">DUF86 domain-containing protein</fullName>
    </submittedName>
</protein>
<organism evidence="5 6">
    <name type="scientific">Paenibacillus chartarius</name>
    <dbReference type="NCBI Taxonomy" id="747481"/>
    <lineage>
        <taxon>Bacteria</taxon>
        <taxon>Bacillati</taxon>
        <taxon>Bacillota</taxon>
        <taxon>Bacilli</taxon>
        <taxon>Bacillales</taxon>
        <taxon>Paenibacillaceae</taxon>
        <taxon>Paenibacillus</taxon>
    </lineage>
</organism>
<keyword evidence="3" id="KW-0378">Hydrolase</keyword>
<evidence type="ECO:0000256" key="3">
    <source>
        <dbReference type="ARBA" id="ARBA00022801"/>
    </source>
</evidence>
<dbReference type="PANTHER" id="PTHR33397">
    <property type="entry name" value="UPF0331 PROTEIN YUTE"/>
    <property type="match status" value="1"/>
</dbReference>
<evidence type="ECO:0000256" key="2">
    <source>
        <dbReference type="ARBA" id="ARBA00022722"/>
    </source>
</evidence>
<dbReference type="Pfam" id="PF01934">
    <property type="entry name" value="HepT-like"/>
    <property type="match status" value="1"/>
</dbReference>
<dbReference type="Gene3D" id="1.20.120.580">
    <property type="entry name" value="bsu32300-like"/>
    <property type="match status" value="1"/>
</dbReference>
<accession>A0ABV6DS35</accession>
<evidence type="ECO:0000313" key="5">
    <source>
        <dbReference type="EMBL" id="MFC0215373.1"/>
    </source>
</evidence>
<dbReference type="PANTHER" id="PTHR33397:SF5">
    <property type="entry name" value="RNASE YUTE-RELATED"/>
    <property type="match status" value="1"/>
</dbReference>
<keyword evidence="1" id="KW-1277">Toxin-antitoxin system</keyword>
<dbReference type="InterPro" id="IPR052379">
    <property type="entry name" value="Type_VII_TA_RNase"/>
</dbReference>
<keyword evidence="6" id="KW-1185">Reference proteome</keyword>
<dbReference type="InterPro" id="IPR008201">
    <property type="entry name" value="HepT-like"/>
</dbReference>
<dbReference type="InterPro" id="IPR037038">
    <property type="entry name" value="HepT-like_sf"/>
</dbReference>